<dbReference type="InterPro" id="IPR002716">
    <property type="entry name" value="PIN_dom"/>
</dbReference>
<evidence type="ECO:0000313" key="3">
    <source>
        <dbReference type="Proteomes" id="UP000636505"/>
    </source>
</evidence>
<dbReference type="InterPro" id="IPR029060">
    <property type="entry name" value="PIN-like_dom_sf"/>
</dbReference>
<organism evidence="2 3">
    <name type="scientific">Vasconcelosia minhoensis LEGE 07310</name>
    <dbReference type="NCBI Taxonomy" id="915328"/>
    <lineage>
        <taxon>Bacteria</taxon>
        <taxon>Bacillati</taxon>
        <taxon>Cyanobacteriota</taxon>
        <taxon>Cyanophyceae</taxon>
        <taxon>Nodosilineales</taxon>
        <taxon>Cymatolegaceae</taxon>
        <taxon>Vasconcelosia</taxon>
        <taxon>Vasconcelosia minhoensis</taxon>
    </lineage>
</organism>
<protein>
    <submittedName>
        <fullName evidence="2">Putative toxin-antitoxin system toxin component, PIN family</fullName>
    </submittedName>
</protein>
<feature type="domain" description="PIN" evidence="1">
    <location>
        <begin position="4"/>
        <end position="117"/>
    </location>
</feature>
<gene>
    <name evidence="2" type="ORF">IQ241_07615</name>
</gene>
<reference evidence="2" key="1">
    <citation type="submission" date="2020-10" db="EMBL/GenBank/DDBJ databases">
        <authorList>
            <person name="Castelo-Branco R."/>
            <person name="Eusebio N."/>
            <person name="Adriana R."/>
            <person name="Vieira A."/>
            <person name="Brugerolle De Fraissinette N."/>
            <person name="Rezende De Castro R."/>
            <person name="Schneider M.P."/>
            <person name="Vasconcelos V."/>
            <person name="Leao P.N."/>
        </authorList>
    </citation>
    <scope>NUCLEOTIDE SEQUENCE</scope>
    <source>
        <strain evidence="2">LEGE 07310</strain>
    </source>
</reference>
<keyword evidence="3" id="KW-1185">Reference proteome</keyword>
<dbReference type="Gene3D" id="3.40.50.1010">
    <property type="entry name" value="5'-nuclease"/>
    <property type="match status" value="1"/>
</dbReference>
<comment type="caution">
    <text evidence="2">The sequence shown here is derived from an EMBL/GenBank/DDBJ whole genome shotgun (WGS) entry which is preliminary data.</text>
</comment>
<proteinExistence type="predicted"/>
<dbReference type="EMBL" id="JADEXG010000013">
    <property type="protein sequence ID" value="MBE9077163.1"/>
    <property type="molecule type" value="Genomic_DNA"/>
</dbReference>
<dbReference type="RefSeq" id="WP_193905824.1">
    <property type="nucleotide sequence ID" value="NZ_JADEXG010000013.1"/>
</dbReference>
<dbReference type="SUPFAM" id="SSF88723">
    <property type="entry name" value="PIN domain-like"/>
    <property type="match status" value="1"/>
</dbReference>
<dbReference type="Proteomes" id="UP000636505">
    <property type="component" value="Unassembled WGS sequence"/>
</dbReference>
<dbReference type="SMART" id="SM00670">
    <property type="entry name" value="PINc"/>
    <property type="match status" value="1"/>
</dbReference>
<accession>A0A8J7AUQ5</accession>
<evidence type="ECO:0000313" key="2">
    <source>
        <dbReference type="EMBL" id="MBE9077163.1"/>
    </source>
</evidence>
<sequence length="139" mass="15744">MSKLRLVLDTNVLISSVLIDSSVPQRVFDYALAEAIVLLSESTQAELGRILTKEKFNRYLSLEKRLQFMAALTLRAELVTINESIEICRDRKDNQFLELAACGQAAYLITGDRDLLILNPFRQTVVITPVQFLEQVISK</sequence>
<dbReference type="PANTHER" id="PTHR34610">
    <property type="entry name" value="SSL7007 PROTEIN"/>
    <property type="match status" value="1"/>
</dbReference>
<dbReference type="AlphaFoldDB" id="A0A8J7AUQ5"/>
<evidence type="ECO:0000259" key="1">
    <source>
        <dbReference type="SMART" id="SM00670"/>
    </source>
</evidence>
<name>A0A8J7AUQ5_9CYAN</name>
<dbReference type="NCBIfam" id="TIGR00305">
    <property type="entry name" value="putative toxin-antitoxin system toxin component, PIN family"/>
    <property type="match status" value="1"/>
</dbReference>
<dbReference type="Pfam" id="PF13470">
    <property type="entry name" value="PIN_3"/>
    <property type="match status" value="1"/>
</dbReference>
<dbReference type="PANTHER" id="PTHR34610:SF3">
    <property type="entry name" value="SSL7007 PROTEIN"/>
    <property type="match status" value="1"/>
</dbReference>
<dbReference type="InterPro" id="IPR002850">
    <property type="entry name" value="PIN_toxin-like"/>
</dbReference>